<name>A0A9P7UM67_9AGAR</name>
<organism evidence="1 2">
    <name type="scientific">Marasmius oreades</name>
    <name type="common">fairy-ring Marasmius</name>
    <dbReference type="NCBI Taxonomy" id="181124"/>
    <lineage>
        <taxon>Eukaryota</taxon>
        <taxon>Fungi</taxon>
        <taxon>Dikarya</taxon>
        <taxon>Basidiomycota</taxon>
        <taxon>Agaricomycotina</taxon>
        <taxon>Agaricomycetes</taxon>
        <taxon>Agaricomycetidae</taxon>
        <taxon>Agaricales</taxon>
        <taxon>Marasmiineae</taxon>
        <taxon>Marasmiaceae</taxon>
        <taxon>Marasmius</taxon>
    </lineage>
</organism>
<dbReference type="GeneID" id="66082071"/>
<protein>
    <recommendedName>
        <fullName evidence="3">F-box domain-containing protein</fullName>
    </recommendedName>
</protein>
<evidence type="ECO:0008006" key="3">
    <source>
        <dbReference type="Google" id="ProtNLM"/>
    </source>
</evidence>
<accession>A0A9P7UM67</accession>
<sequence>MTTIESLPAENIAQIFKAASQLEFRQDNLSLPLTFLQCSKVSRRWYYIALQNPDLFTNIVIPFTALREQKYSISKWTKFWLEQSKTCTVTVTVRFDLTTAQARDLTIFRALLRGHIIPHASRLRAFRFVCLQRGISVSTQHFFDTPFILPVEAPNLEELVIRTGGGGILPLFVEPPGTKPLFMSSHKLRRLVIHGTAEIMFASLTGLTEFDASLVAISDTSFRKLVLGCPKLEILALRALSLAKPTPEGDSAPISMDFLRSLTLDFIASNVVNIFTHILAPNLEYLEVSAGGRAIRLVNALPVASSLTKLRKLKLVGVTSRQSADTGVVDDSQWFRDLPSDSIEEIHLAHTSGELLGIEFPKVPSARLS</sequence>
<reference evidence="1" key="1">
    <citation type="journal article" date="2021" name="Genome Biol. Evol.">
        <title>The assembled and annotated genome of the fairy-ring fungus Marasmius oreades.</title>
        <authorList>
            <person name="Hiltunen M."/>
            <person name="Ament-Velasquez S.L."/>
            <person name="Johannesson H."/>
        </authorList>
    </citation>
    <scope>NUCLEOTIDE SEQUENCE</scope>
    <source>
        <strain evidence="1">03SP1</strain>
    </source>
</reference>
<dbReference type="KEGG" id="more:E1B28_012996"/>
<proteinExistence type="predicted"/>
<dbReference type="RefSeq" id="XP_043003489.1">
    <property type="nucleotide sequence ID" value="XM_043158146.1"/>
</dbReference>
<dbReference type="OrthoDB" id="3048040at2759"/>
<dbReference type="Gene3D" id="1.20.1280.50">
    <property type="match status" value="1"/>
</dbReference>
<dbReference type="InterPro" id="IPR032675">
    <property type="entry name" value="LRR_dom_sf"/>
</dbReference>
<dbReference type="EMBL" id="CM032189">
    <property type="protein sequence ID" value="KAG7087018.1"/>
    <property type="molecule type" value="Genomic_DNA"/>
</dbReference>
<keyword evidence="2" id="KW-1185">Reference proteome</keyword>
<comment type="caution">
    <text evidence="1">The sequence shown here is derived from an EMBL/GenBank/DDBJ whole genome shotgun (WGS) entry which is preliminary data.</text>
</comment>
<dbReference type="Proteomes" id="UP001049176">
    <property type="component" value="Chromosome 9"/>
</dbReference>
<dbReference type="AlphaFoldDB" id="A0A9P7UM67"/>
<dbReference type="SUPFAM" id="SSF52047">
    <property type="entry name" value="RNI-like"/>
    <property type="match status" value="1"/>
</dbReference>
<evidence type="ECO:0000313" key="1">
    <source>
        <dbReference type="EMBL" id="KAG7087018.1"/>
    </source>
</evidence>
<dbReference type="Gene3D" id="3.80.10.10">
    <property type="entry name" value="Ribonuclease Inhibitor"/>
    <property type="match status" value="1"/>
</dbReference>
<gene>
    <name evidence="1" type="ORF">E1B28_012996</name>
</gene>
<evidence type="ECO:0000313" key="2">
    <source>
        <dbReference type="Proteomes" id="UP001049176"/>
    </source>
</evidence>